<evidence type="ECO:0000313" key="7">
    <source>
        <dbReference type="Proteomes" id="UP000623129"/>
    </source>
</evidence>
<dbReference type="InterPro" id="IPR001487">
    <property type="entry name" value="Bromodomain"/>
</dbReference>
<reference evidence="6" key="1">
    <citation type="submission" date="2020-01" db="EMBL/GenBank/DDBJ databases">
        <title>Genome sequence of Kobresia littledalei, the first chromosome-level genome in the family Cyperaceae.</title>
        <authorList>
            <person name="Qu G."/>
        </authorList>
    </citation>
    <scope>NUCLEOTIDE SEQUENCE</scope>
    <source>
        <strain evidence="6">C.B.Clarke</strain>
        <tissue evidence="6">Leaf</tissue>
    </source>
</reference>
<dbReference type="PANTHER" id="PTHR37888:SF4">
    <property type="entry name" value="OS07G0565300 PROTEIN"/>
    <property type="match status" value="1"/>
</dbReference>
<keyword evidence="1 2" id="KW-0103">Bromodomain</keyword>
<dbReference type="SUPFAM" id="SSF47370">
    <property type="entry name" value="Bromodomain"/>
    <property type="match status" value="1"/>
</dbReference>
<evidence type="ECO:0000256" key="2">
    <source>
        <dbReference type="PROSITE-ProRule" id="PRU00035"/>
    </source>
</evidence>
<evidence type="ECO:0000313" key="6">
    <source>
        <dbReference type="EMBL" id="KAF3320987.1"/>
    </source>
</evidence>
<dbReference type="Pfam" id="PF00439">
    <property type="entry name" value="Bromodomain"/>
    <property type="match status" value="1"/>
</dbReference>
<accession>A0A833QLN7</accession>
<keyword evidence="3" id="KW-0175">Coiled coil</keyword>
<dbReference type="EMBL" id="SWLB01000028">
    <property type="protein sequence ID" value="KAF3320987.1"/>
    <property type="molecule type" value="Genomic_DNA"/>
</dbReference>
<dbReference type="AlphaFoldDB" id="A0A833QLN7"/>
<dbReference type="OrthoDB" id="1742084at2759"/>
<dbReference type="InterPro" id="IPR036427">
    <property type="entry name" value="Bromodomain-like_sf"/>
</dbReference>
<dbReference type="Proteomes" id="UP000623129">
    <property type="component" value="Unassembled WGS sequence"/>
</dbReference>
<evidence type="ECO:0000256" key="3">
    <source>
        <dbReference type="SAM" id="Coils"/>
    </source>
</evidence>
<evidence type="ECO:0000259" key="5">
    <source>
        <dbReference type="PROSITE" id="PS50014"/>
    </source>
</evidence>
<evidence type="ECO:0000256" key="4">
    <source>
        <dbReference type="SAM" id="MobiDB-lite"/>
    </source>
</evidence>
<gene>
    <name evidence="6" type="ORF">FCM35_KLT15121</name>
</gene>
<feature type="compositionally biased region" description="Basic and acidic residues" evidence="4">
    <location>
        <begin position="318"/>
        <end position="423"/>
    </location>
</feature>
<dbReference type="PROSITE" id="PS50014">
    <property type="entry name" value="BROMODOMAIN_2"/>
    <property type="match status" value="1"/>
</dbReference>
<name>A0A833QLN7_9POAL</name>
<feature type="region of interest" description="Disordered" evidence="4">
    <location>
        <begin position="304"/>
        <end position="463"/>
    </location>
</feature>
<protein>
    <submittedName>
        <fullName evidence="6">Bromodomain-containing protein</fullName>
    </submittedName>
</protein>
<organism evidence="6 7">
    <name type="scientific">Carex littledalei</name>
    <dbReference type="NCBI Taxonomy" id="544730"/>
    <lineage>
        <taxon>Eukaryota</taxon>
        <taxon>Viridiplantae</taxon>
        <taxon>Streptophyta</taxon>
        <taxon>Embryophyta</taxon>
        <taxon>Tracheophyta</taxon>
        <taxon>Spermatophyta</taxon>
        <taxon>Magnoliopsida</taxon>
        <taxon>Liliopsida</taxon>
        <taxon>Poales</taxon>
        <taxon>Cyperaceae</taxon>
        <taxon>Cyperoideae</taxon>
        <taxon>Cariceae</taxon>
        <taxon>Carex</taxon>
        <taxon>Carex subgen. Euthyceras</taxon>
    </lineage>
</organism>
<keyword evidence="7" id="KW-1185">Reference proteome</keyword>
<feature type="domain" description="Bromo" evidence="5">
    <location>
        <begin position="214"/>
        <end position="284"/>
    </location>
</feature>
<dbReference type="SMART" id="SM00297">
    <property type="entry name" value="BROMO"/>
    <property type="match status" value="1"/>
</dbReference>
<feature type="coiled-coil region" evidence="3">
    <location>
        <begin position="70"/>
        <end position="97"/>
    </location>
</feature>
<dbReference type="Gene3D" id="1.20.920.10">
    <property type="entry name" value="Bromodomain-like"/>
    <property type="match status" value="1"/>
</dbReference>
<proteinExistence type="predicted"/>
<sequence>METETEMAWGTWEELVLGGAVLRHGAAAWNAVAAELRSRTRLAHLFSPQECEAKFAQLQKRYSGSETWFEELRKQRVDELKRELEKSENSIGSLQSKLATLSSSGADTTSRTEVNGRDIISSSCKECQSNSDSVCNSKKCEDNRWHWGVQKKRGRRERKRERESIMDSEANSSSHTEKQGSTEVGVTDSGGASVKSEDENVTRVDLELIFKTILENKECSVFQKRLESQKKNRYKRMIRRHVDLQIVSSKLSKGLISSPKELLRDLLLLANNALVFYPKNSPEHNSAIILRNLSSKTLKKILSSSLDTNSSPNEEVEPEKPQIKEDLVRVKEENKELDKEPSKNKELDKEPCKNKELDKEPRKNKELDKEPRKNKELDKEPRKSKELDKEPRKSKELDKEPRKNKELHKDPSKIKKMDKEVPRKPLTNTRSGNFIKKKIVDRPVRGGGGQRGATNRGRKRARR</sequence>
<dbReference type="PANTHER" id="PTHR37888">
    <property type="entry name" value="DNA-BINDING BROMODOMAIN-CONTAINING PROTEIN"/>
    <property type="match status" value="1"/>
</dbReference>
<comment type="caution">
    <text evidence="6">The sequence shown here is derived from an EMBL/GenBank/DDBJ whole genome shotgun (WGS) entry which is preliminary data.</text>
</comment>
<feature type="region of interest" description="Disordered" evidence="4">
    <location>
        <begin position="151"/>
        <end position="196"/>
    </location>
</feature>
<evidence type="ECO:0000256" key="1">
    <source>
        <dbReference type="ARBA" id="ARBA00023117"/>
    </source>
</evidence>